<dbReference type="AlphaFoldDB" id="A0ABD0JPK6"/>
<accession>A0ABD0JPK6</accession>
<name>A0ABD0JPK6_9CAEN</name>
<organism evidence="7 8">
    <name type="scientific">Batillaria attramentaria</name>
    <dbReference type="NCBI Taxonomy" id="370345"/>
    <lineage>
        <taxon>Eukaryota</taxon>
        <taxon>Metazoa</taxon>
        <taxon>Spiralia</taxon>
        <taxon>Lophotrochozoa</taxon>
        <taxon>Mollusca</taxon>
        <taxon>Gastropoda</taxon>
        <taxon>Caenogastropoda</taxon>
        <taxon>Sorbeoconcha</taxon>
        <taxon>Cerithioidea</taxon>
        <taxon>Batillariidae</taxon>
        <taxon>Batillaria</taxon>
    </lineage>
</organism>
<proteinExistence type="predicted"/>
<protein>
    <recommendedName>
        <fullName evidence="9">TWiK family of potassium channels protein 7</fullName>
    </recommendedName>
</protein>
<dbReference type="EMBL" id="JACVVK020000376">
    <property type="protein sequence ID" value="KAK7476402.1"/>
    <property type="molecule type" value="Genomic_DNA"/>
</dbReference>
<evidence type="ECO:0000256" key="5">
    <source>
        <dbReference type="SAM" id="MobiDB-lite"/>
    </source>
</evidence>
<comment type="subcellular location">
    <subcellularLocation>
        <location evidence="1">Membrane</location>
        <topology evidence="1">Multi-pass membrane protein</topology>
    </subcellularLocation>
</comment>
<gene>
    <name evidence="7" type="ORF">BaRGS_00032327</name>
</gene>
<dbReference type="GO" id="GO:0016020">
    <property type="term" value="C:membrane"/>
    <property type="evidence" value="ECO:0007669"/>
    <property type="project" value="UniProtKB-SubCell"/>
</dbReference>
<comment type="caution">
    <text evidence="7">The sequence shown here is derived from an EMBL/GenBank/DDBJ whole genome shotgun (WGS) entry which is preliminary data.</text>
</comment>
<evidence type="ECO:0008006" key="9">
    <source>
        <dbReference type="Google" id="ProtNLM"/>
    </source>
</evidence>
<keyword evidence="2 6" id="KW-0812">Transmembrane</keyword>
<evidence type="ECO:0000256" key="3">
    <source>
        <dbReference type="ARBA" id="ARBA00022989"/>
    </source>
</evidence>
<dbReference type="Gene3D" id="1.10.287.70">
    <property type="match status" value="1"/>
</dbReference>
<keyword evidence="4 6" id="KW-0472">Membrane</keyword>
<feature type="transmembrane region" description="Helical" evidence="6">
    <location>
        <begin position="98"/>
        <end position="124"/>
    </location>
</feature>
<feature type="compositionally biased region" description="Low complexity" evidence="5">
    <location>
        <begin position="51"/>
        <end position="66"/>
    </location>
</feature>
<keyword evidence="8" id="KW-1185">Reference proteome</keyword>
<reference evidence="7 8" key="1">
    <citation type="journal article" date="2023" name="Sci. Data">
        <title>Genome assembly of the Korean intertidal mud-creeper Batillaria attramentaria.</title>
        <authorList>
            <person name="Patra A.K."/>
            <person name="Ho P.T."/>
            <person name="Jun S."/>
            <person name="Lee S.J."/>
            <person name="Kim Y."/>
            <person name="Won Y.J."/>
        </authorList>
    </citation>
    <scope>NUCLEOTIDE SEQUENCE [LARGE SCALE GENOMIC DNA]</scope>
    <source>
        <strain evidence="7">Wonlab-2016</strain>
    </source>
</reference>
<evidence type="ECO:0000256" key="6">
    <source>
        <dbReference type="SAM" id="Phobius"/>
    </source>
</evidence>
<sequence>MSVVIAVQESSEIEVMLDPNTKDANNKAASSKKSKTKPSSAKAKTSKKTKQGTTAQALPATQALPGNDVKTCGERRALLGPERKAAMRKGAKRAAQKFLVFMVSTVGLSCLVVAYAIVGGFIFMNLEGTAEQESRTAIKAIRERHVENLLNVTWNMNIFRKEEWRMEANKTFLEFQEEIYHAVKDMGWDGSDNVREKNTQWTYAGSLLFSVTVITTIAECLGYGSGWIGIWQQIAGDMTAAC</sequence>
<feature type="region of interest" description="Disordered" evidence="5">
    <location>
        <begin position="16"/>
        <end position="66"/>
    </location>
</feature>
<dbReference type="InterPro" id="IPR003280">
    <property type="entry name" value="2pore_dom_K_chnl"/>
</dbReference>
<evidence type="ECO:0000256" key="2">
    <source>
        <dbReference type="ARBA" id="ARBA00022692"/>
    </source>
</evidence>
<evidence type="ECO:0000313" key="8">
    <source>
        <dbReference type="Proteomes" id="UP001519460"/>
    </source>
</evidence>
<evidence type="ECO:0000313" key="7">
    <source>
        <dbReference type="EMBL" id="KAK7476402.1"/>
    </source>
</evidence>
<dbReference type="PANTHER" id="PTHR11003:SF334">
    <property type="entry name" value="FI03418P"/>
    <property type="match status" value="1"/>
</dbReference>
<dbReference type="PANTHER" id="PTHR11003">
    <property type="entry name" value="POTASSIUM CHANNEL, SUBFAMILY K"/>
    <property type="match status" value="1"/>
</dbReference>
<evidence type="ECO:0000256" key="4">
    <source>
        <dbReference type="ARBA" id="ARBA00023136"/>
    </source>
</evidence>
<evidence type="ECO:0000256" key="1">
    <source>
        <dbReference type="ARBA" id="ARBA00004141"/>
    </source>
</evidence>
<keyword evidence="3 6" id="KW-1133">Transmembrane helix</keyword>
<dbReference type="Proteomes" id="UP001519460">
    <property type="component" value="Unassembled WGS sequence"/>
</dbReference>
<dbReference type="SUPFAM" id="SSF81324">
    <property type="entry name" value="Voltage-gated potassium channels"/>
    <property type="match status" value="1"/>
</dbReference>